<protein>
    <submittedName>
        <fullName evidence="2">Uncharacterized protein</fullName>
    </submittedName>
</protein>
<organism evidence="2 3">
    <name type="scientific">Aerophototrophica crusticola</name>
    <dbReference type="NCBI Taxonomy" id="1709002"/>
    <lineage>
        <taxon>Bacteria</taxon>
        <taxon>Pseudomonadati</taxon>
        <taxon>Pseudomonadota</taxon>
        <taxon>Alphaproteobacteria</taxon>
        <taxon>Rhodospirillales</taxon>
        <taxon>Rhodospirillaceae</taxon>
        <taxon>Aerophototrophica</taxon>
    </lineage>
</organism>
<evidence type="ECO:0000313" key="3">
    <source>
        <dbReference type="Proteomes" id="UP000501891"/>
    </source>
</evidence>
<dbReference type="Proteomes" id="UP000501891">
    <property type="component" value="Chromosome"/>
</dbReference>
<evidence type="ECO:0000313" key="2">
    <source>
        <dbReference type="EMBL" id="QJE73504.1"/>
    </source>
</evidence>
<reference evidence="2" key="1">
    <citation type="submission" date="2020-04" db="EMBL/GenBank/DDBJ databases">
        <title>A desert anoxygenic phototrophic bacterium fixes CO2 using RubisCO under aerobic conditions.</title>
        <authorList>
            <person name="Tang K."/>
        </authorList>
    </citation>
    <scope>NUCLEOTIDE SEQUENCE [LARGE SCALE GENOMIC DNA]</scope>
    <source>
        <strain evidence="2">MIMtkB3</strain>
    </source>
</reference>
<accession>A0A858R813</accession>
<dbReference type="KEGG" id="acru:HHL28_10730"/>
<proteinExistence type="predicted"/>
<keyword evidence="1" id="KW-0732">Signal</keyword>
<evidence type="ECO:0000256" key="1">
    <source>
        <dbReference type="SAM" id="SignalP"/>
    </source>
</evidence>
<name>A0A858R813_9PROT</name>
<dbReference type="AlphaFoldDB" id="A0A858R813"/>
<keyword evidence="3" id="KW-1185">Reference proteome</keyword>
<sequence>MRAAILLSLMVILSAPELARAPLDPAEAGRFVAAVSEASGAPGALPIDAPGRIAFLAESSPDLLARHGFTPERWRVVGQRMLAAYQAQRFVDQPVPAKPKAQPVAQPTPTHWERAAMLAMAREQRADLAQLAEETEADRAALAPLLPTLHGLMSR</sequence>
<dbReference type="EMBL" id="CP051775">
    <property type="protein sequence ID" value="QJE73504.1"/>
    <property type="molecule type" value="Genomic_DNA"/>
</dbReference>
<feature type="signal peptide" evidence="1">
    <location>
        <begin position="1"/>
        <end position="19"/>
    </location>
</feature>
<feature type="chain" id="PRO_5032754772" evidence="1">
    <location>
        <begin position="20"/>
        <end position="155"/>
    </location>
</feature>
<gene>
    <name evidence="2" type="ORF">HHL28_10730</name>
</gene>